<proteinExistence type="inferred from homology"/>
<evidence type="ECO:0000259" key="9">
    <source>
        <dbReference type="Pfam" id="PF04535"/>
    </source>
</evidence>
<evidence type="ECO:0000313" key="11">
    <source>
        <dbReference type="Proteomes" id="UP001291623"/>
    </source>
</evidence>
<dbReference type="PANTHER" id="PTHR33573">
    <property type="entry name" value="CASP-LIKE PROTEIN 4A4"/>
    <property type="match status" value="1"/>
</dbReference>
<comment type="caution">
    <text evidence="10">The sequence shown here is derived from an EMBL/GenBank/DDBJ whole genome shotgun (WGS) entry which is preliminary data.</text>
</comment>
<evidence type="ECO:0000256" key="6">
    <source>
        <dbReference type="ARBA" id="ARBA00022989"/>
    </source>
</evidence>
<evidence type="ECO:0000256" key="3">
    <source>
        <dbReference type="ARBA" id="ARBA00011489"/>
    </source>
</evidence>
<feature type="domain" description="Casparian strip membrane protein" evidence="9">
    <location>
        <begin position="15"/>
        <end position="164"/>
    </location>
</feature>
<dbReference type="PANTHER" id="PTHR33573:SF30">
    <property type="entry name" value="CASP-LIKE PROTEIN 2C1-RELATED"/>
    <property type="match status" value="1"/>
</dbReference>
<dbReference type="InterPro" id="IPR006702">
    <property type="entry name" value="CASP_dom"/>
</dbReference>
<evidence type="ECO:0000256" key="7">
    <source>
        <dbReference type="ARBA" id="ARBA00023136"/>
    </source>
</evidence>
<gene>
    <name evidence="10" type="ORF">RND71_042030</name>
</gene>
<dbReference type="GO" id="GO:0005886">
    <property type="term" value="C:plasma membrane"/>
    <property type="evidence" value="ECO:0007669"/>
    <property type="project" value="UniProtKB-SubCell"/>
</dbReference>
<dbReference type="EMBL" id="JAVYJV010000024">
    <property type="protein sequence ID" value="KAK4337543.1"/>
    <property type="molecule type" value="Genomic_DNA"/>
</dbReference>
<dbReference type="InterPro" id="IPR006459">
    <property type="entry name" value="CASP/CASPL"/>
</dbReference>
<keyword evidence="4 8" id="KW-1003">Cell membrane</keyword>
<evidence type="ECO:0000256" key="8">
    <source>
        <dbReference type="RuleBase" id="RU361233"/>
    </source>
</evidence>
<dbReference type="NCBIfam" id="TIGR01569">
    <property type="entry name" value="A_tha_TIGR01569"/>
    <property type="match status" value="1"/>
</dbReference>
<dbReference type="Pfam" id="PF04535">
    <property type="entry name" value="CASP_dom"/>
    <property type="match status" value="1"/>
</dbReference>
<evidence type="ECO:0000256" key="4">
    <source>
        <dbReference type="ARBA" id="ARBA00022475"/>
    </source>
</evidence>
<keyword evidence="11" id="KW-1185">Reference proteome</keyword>
<evidence type="ECO:0000313" key="10">
    <source>
        <dbReference type="EMBL" id="KAK4337543.1"/>
    </source>
</evidence>
<evidence type="ECO:0000256" key="2">
    <source>
        <dbReference type="ARBA" id="ARBA00007651"/>
    </source>
</evidence>
<reference evidence="10" key="1">
    <citation type="submission" date="2023-12" db="EMBL/GenBank/DDBJ databases">
        <title>Genome assembly of Anisodus tanguticus.</title>
        <authorList>
            <person name="Wang Y.-J."/>
        </authorList>
    </citation>
    <scope>NUCLEOTIDE SEQUENCE</scope>
    <source>
        <strain evidence="10">KB-2021</strain>
        <tissue evidence="10">Leaf</tissue>
    </source>
</reference>
<dbReference type="Proteomes" id="UP001291623">
    <property type="component" value="Unassembled WGS sequence"/>
</dbReference>
<feature type="transmembrane region" description="Helical" evidence="8">
    <location>
        <begin position="55"/>
        <end position="74"/>
    </location>
</feature>
<keyword evidence="7 8" id="KW-0472">Membrane</keyword>
<dbReference type="AlphaFoldDB" id="A0AAE1QQ68"/>
<feature type="transmembrane region" description="Helical" evidence="8">
    <location>
        <begin position="16"/>
        <end position="35"/>
    </location>
</feature>
<keyword evidence="6 8" id="KW-1133">Transmembrane helix</keyword>
<keyword evidence="5 8" id="KW-0812">Transmembrane</keyword>
<feature type="transmembrane region" description="Helical" evidence="8">
    <location>
        <begin position="109"/>
        <end position="132"/>
    </location>
</feature>
<comment type="similarity">
    <text evidence="2 8">Belongs to the Casparian strip membrane proteins (CASP) family.</text>
</comment>
<accession>A0AAE1QQ68</accession>
<evidence type="ECO:0000256" key="1">
    <source>
        <dbReference type="ARBA" id="ARBA00004651"/>
    </source>
</evidence>
<protein>
    <recommendedName>
        <fullName evidence="8">CASP-like protein</fullName>
    </recommendedName>
</protein>
<name>A0AAE1QQ68_9SOLA</name>
<evidence type="ECO:0000256" key="5">
    <source>
        <dbReference type="ARBA" id="ARBA00022692"/>
    </source>
</evidence>
<organism evidence="10 11">
    <name type="scientific">Anisodus tanguticus</name>
    <dbReference type="NCBI Taxonomy" id="243964"/>
    <lineage>
        <taxon>Eukaryota</taxon>
        <taxon>Viridiplantae</taxon>
        <taxon>Streptophyta</taxon>
        <taxon>Embryophyta</taxon>
        <taxon>Tracheophyta</taxon>
        <taxon>Spermatophyta</taxon>
        <taxon>Magnoliopsida</taxon>
        <taxon>eudicotyledons</taxon>
        <taxon>Gunneridae</taxon>
        <taxon>Pentapetalae</taxon>
        <taxon>asterids</taxon>
        <taxon>lamiids</taxon>
        <taxon>Solanales</taxon>
        <taxon>Solanaceae</taxon>
        <taxon>Solanoideae</taxon>
        <taxon>Hyoscyameae</taxon>
        <taxon>Anisodus</taxon>
    </lineage>
</organism>
<comment type="subcellular location">
    <subcellularLocation>
        <location evidence="1 8">Cell membrane</location>
        <topology evidence="1 8">Multi-pass membrane protein</topology>
    </subcellularLocation>
</comment>
<feature type="transmembrane region" description="Helical" evidence="8">
    <location>
        <begin position="153"/>
        <end position="177"/>
    </location>
</feature>
<comment type="subunit">
    <text evidence="3 8">Homodimer and heterodimers.</text>
</comment>
<sequence>MIIHTYTNMDIVRREFLLRLFATLLLILTSCLVGFDTQTKVLFYTVHVKASFKYMNVLGVLVWIDVAVAGYNVLQLLRCFFNIPTSKGDSIKQSSNYMNCWLNFFLDQAVVYTVFAAHSAAIEASAIALVGVQSLQWMKICNKFTRFCNQIGGALLLGYVAVLLLVVVSSLSAFQLFRLYSPKRFLQLKSKLIDDIYFVQNVMHNELENN</sequence>